<dbReference type="InterPro" id="IPR014284">
    <property type="entry name" value="RNA_pol_sigma-70_dom"/>
</dbReference>
<evidence type="ECO:0000259" key="2">
    <source>
        <dbReference type="Pfam" id="PF08281"/>
    </source>
</evidence>
<dbReference type="KEGG" id="cja:CJA_3024"/>
<gene>
    <name evidence="4" type="ordered locus">CJA_3024</name>
</gene>
<evidence type="ECO:0000259" key="1">
    <source>
        <dbReference type="Pfam" id="PF04542"/>
    </source>
</evidence>
<dbReference type="Pfam" id="PF08281">
    <property type="entry name" value="Sigma70_r4_2"/>
    <property type="match status" value="1"/>
</dbReference>
<dbReference type="AlphaFoldDB" id="B3PD66"/>
<evidence type="ECO:0000313" key="5">
    <source>
        <dbReference type="Proteomes" id="UP000001036"/>
    </source>
</evidence>
<evidence type="ECO:0000259" key="3">
    <source>
        <dbReference type="Pfam" id="PF20239"/>
    </source>
</evidence>
<dbReference type="InterPro" id="IPR007627">
    <property type="entry name" value="RNA_pol_sigma70_r2"/>
</dbReference>
<dbReference type="Pfam" id="PF20239">
    <property type="entry name" value="DUF6596"/>
    <property type="match status" value="1"/>
</dbReference>
<feature type="domain" description="RNA polymerase sigma-70 region 2" evidence="1">
    <location>
        <begin position="12"/>
        <end position="79"/>
    </location>
</feature>
<feature type="domain" description="DUF6596" evidence="3">
    <location>
        <begin position="183"/>
        <end position="282"/>
    </location>
</feature>
<dbReference type="EMBL" id="CP000934">
    <property type="protein sequence ID" value="ACE85006.1"/>
    <property type="molecule type" value="Genomic_DNA"/>
</dbReference>
<dbReference type="InterPro" id="IPR013325">
    <property type="entry name" value="RNA_pol_sigma_r2"/>
</dbReference>
<reference evidence="4 5" key="1">
    <citation type="journal article" date="2008" name="J. Bacteriol.">
        <title>Insights into plant cell wall degradation from the genome sequence of the soil bacterium Cellvibrio japonicus.</title>
        <authorList>
            <person name="Deboy R.T."/>
            <person name="Mongodin E.F."/>
            <person name="Fouts D.E."/>
            <person name="Tailford L.E."/>
            <person name="Khouri H."/>
            <person name="Emerson J.B."/>
            <person name="Mohamoud Y."/>
            <person name="Watkins K."/>
            <person name="Henrissat B."/>
            <person name="Gilbert H.J."/>
            <person name="Nelson K.E."/>
        </authorList>
    </citation>
    <scope>NUCLEOTIDE SEQUENCE [LARGE SCALE GENOMIC DNA]</scope>
    <source>
        <strain evidence="4 5">Ueda107</strain>
    </source>
</reference>
<accession>B3PD66</accession>
<protein>
    <submittedName>
        <fullName evidence="4">RNA polymerase sigma factor, sigma-70 family</fullName>
    </submittedName>
</protein>
<keyword evidence="5" id="KW-1185">Reference proteome</keyword>
<dbReference type="InterPro" id="IPR036388">
    <property type="entry name" value="WH-like_DNA-bd_sf"/>
</dbReference>
<sequence>MPARIEALINSLYRSESRRVLASLIRLLKDFDLAEEATQEAFTAALHQWPHEGVPQNPRAWLVSTGRFKAIDQLRRRARFQTTLDDVVDELEEAISDGEDWDEQLFADDQLRLIFTCCHPSLAPEAQLALTLREVCGLTTEAIARAFLTTPSTLAQRIVRAKAKIRDANIPYEIPGREQLPERLSAVLRVIYLVFNEGYSASSGENLIRHDLTLEAIRLGRLLVQLMPEPEAQGLLALMLIQQARAAARQDEQGDLIRLEDQDRRLWNHAQIAEGSALIRQAFNRGGAGIYSVQAAIAAVHGESPSFAQTDWHEIVGLYDLLLRLTPSPIVELNRAVAVAMRDGPASGLSLIEALAERGHLKDYYLFHAARADLLQQLGQLDAAQQAYRLALALTEQAAEQRFLQRRLTALGAG</sequence>
<dbReference type="NCBIfam" id="TIGR02937">
    <property type="entry name" value="sigma70-ECF"/>
    <property type="match status" value="1"/>
</dbReference>
<dbReference type="PANTHER" id="PTHR47756:SF2">
    <property type="entry name" value="BLL6612 PROTEIN"/>
    <property type="match status" value="1"/>
</dbReference>
<feature type="domain" description="RNA polymerase sigma factor 70 region 4 type 2" evidence="2">
    <location>
        <begin position="114"/>
        <end position="165"/>
    </location>
</feature>
<dbReference type="Proteomes" id="UP000001036">
    <property type="component" value="Chromosome"/>
</dbReference>
<dbReference type="GO" id="GO:0016987">
    <property type="term" value="F:sigma factor activity"/>
    <property type="evidence" value="ECO:0007669"/>
    <property type="project" value="InterPro"/>
</dbReference>
<dbReference type="InterPro" id="IPR013324">
    <property type="entry name" value="RNA_pol_sigma_r3/r4-like"/>
</dbReference>
<evidence type="ECO:0000313" key="4">
    <source>
        <dbReference type="EMBL" id="ACE85006.1"/>
    </source>
</evidence>
<dbReference type="RefSeq" id="WP_012488603.1">
    <property type="nucleotide sequence ID" value="NC_010995.1"/>
</dbReference>
<dbReference type="STRING" id="498211.CJA_3024"/>
<dbReference type="InterPro" id="IPR013249">
    <property type="entry name" value="RNA_pol_sigma70_r4_t2"/>
</dbReference>
<dbReference type="GO" id="GO:0003677">
    <property type="term" value="F:DNA binding"/>
    <property type="evidence" value="ECO:0007669"/>
    <property type="project" value="InterPro"/>
</dbReference>
<dbReference type="SUPFAM" id="SSF88946">
    <property type="entry name" value="Sigma2 domain of RNA polymerase sigma factors"/>
    <property type="match status" value="1"/>
</dbReference>
<dbReference type="SUPFAM" id="SSF88659">
    <property type="entry name" value="Sigma3 and sigma4 domains of RNA polymerase sigma factors"/>
    <property type="match status" value="1"/>
</dbReference>
<dbReference type="Gene3D" id="1.10.10.10">
    <property type="entry name" value="Winged helix-like DNA-binding domain superfamily/Winged helix DNA-binding domain"/>
    <property type="match status" value="1"/>
</dbReference>
<dbReference type="HOGENOM" id="CLU_035311_1_0_6"/>
<dbReference type="InterPro" id="IPR046531">
    <property type="entry name" value="DUF6596"/>
</dbReference>
<dbReference type="PANTHER" id="PTHR47756">
    <property type="entry name" value="BLL6612 PROTEIN-RELATED"/>
    <property type="match status" value="1"/>
</dbReference>
<dbReference type="Pfam" id="PF04542">
    <property type="entry name" value="Sigma70_r2"/>
    <property type="match status" value="1"/>
</dbReference>
<proteinExistence type="predicted"/>
<dbReference type="eggNOG" id="COG4941">
    <property type="taxonomic scope" value="Bacteria"/>
</dbReference>
<dbReference type="Gene3D" id="1.10.1740.10">
    <property type="match status" value="1"/>
</dbReference>
<organism evidence="4 5">
    <name type="scientific">Cellvibrio japonicus (strain Ueda107)</name>
    <name type="common">Pseudomonas fluorescens subsp. cellulosa</name>
    <dbReference type="NCBI Taxonomy" id="498211"/>
    <lineage>
        <taxon>Bacteria</taxon>
        <taxon>Pseudomonadati</taxon>
        <taxon>Pseudomonadota</taxon>
        <taxon>Gammaproteobacteria</taxon>
        <taxon>Cellvibrionales</taxon>
        <taxon>Cellvibrionaceae</taxon>
        <taxon>Cellvibrio</taxon>
    </lineage>
</organism>
<dbReference type="OrthoDB" id="9780299at2"/>
<dbReference type="GO" id="GO:0006352">
    <property type="term" value="P:DNA-templated transcription initiation"/>
    <property type="evidence" value="ECO:0007669"/>
    <property type="project" value="InterPro"/>
</dbReference>
<name>B3PD66_CELJU</name>